<dbReference type="PANTHER" id="PTHR33973">
    <property type="entry name" value="OS07G0153300 PROTEIN"/>
    <property type="match status" value="1"/>
</dbReference>
<dbReference type="EMBL" id="KV407468">
    <property type="protein sequence ID" value="KZF19012.1"/>
    <property type="molecule type" value="Genomic_DNA"/>
</dbReference>
<dbReference type="AlphaFoldDB" id="A0A164ZET0"/>
<evidence type="ECO:0000256" key="1">
    <source>
        <dbReference type="SAM" id="Phobius"/>
    </source>
</evidence>
<gene>
    <name evidence="2" type="ORF">L228DRAFT_251564</name>
</gene>
<evidence type="ECO:0008006" key="4">
    <source>
        <dbReference type="Google" id="ProtNLM"/>
    </source>
</evidence>
<dbReference type="RefSeq" id="XP_018184567.1">
    <property type="nucleotide sequence ID" value="XM_018333582.1"/>
</dbReference>
<dbReference type="InParanoid" id="A0A164ZET0"/>
<keyword evidence="3" id="KW-1185">Reference proteome</keyword>
<proteinExistence type="predicted"/>
<sequence length="615" mass="70388">MGWWIDQWPFGALYHNALSCQIHVIISSATLVIFLTFWRGWQRMTRLEDLPSSFDTHSSFAKPLFFPCETAHTRHFPKRHSFCYSYLLVGIPVGMRSRVGPVLSVDSEARNNWFTISADNYLQRGYSPGGLSEKLHSYLLSQCCDPSDYPFAYLVTAPAFLGYSFNPVSFWYLYSHEKILQAMILEVNNTFDERHMYFVKPKAGPVVNGIGEKLVNSQSYTTDHLSSLRSSWKKEFYVSPFNNRDGFYTFMAIDPLANCKERSPTICNTVVLNSAGNKPKLTASVASVAKAIDPSLLTGWDAFKFVITWWWAGLVTFPRILREAAKLFIKRRLKVWRRPVVTENSITRHADSSERSIERCFHSLLEWQVRHAKSPLRVKYTSCAGNRPQTEYISSLRCAESEDATNIQITDIDINILSPDFYRHFIRYEDPFDAIEEESAGYAHGQATVRISNLELLKAILSNPKLLDSATGRDKAQHMRPFDSWRWRLLARCRQFTSLRRHHVSGRSIYASRARNAPDSVLDSFAKRYLSVVEAQDYRRACLTVILTDEIGFGFPLLLQIYDFCLRCALAFASMQSARSAPATILGLSGSWRSLLFAGTFWSSLHAWAFLKSRL</sequence>
<keyword evidence="1" id="KW-1133">Transmembrane helix</keyword>
<feature type="transmembrane region" description="Helical" evidence="1">
    <location>
        <begin position="12"/>
        <end position="38"/>
    </location>
</feature>
<dbReference type="OMA" id="CRTTHAR"/>
<evidence type="ECO:0000313" key="2">
    <source>
        <dbReference type="EMBL" id="KZF19012.1"/>
    </source>
</evidence>
<accession>A0A164ZET0</accession>
<protein>
    <recommendedName>
        <fullName evidence="4">DUF1365-domain-containing protein</fullName>
    </recommendedName>
</protein>
<organism evidence="2 3">
    <name type="scientific">Xylona heveae (strain CBS 132557 / TC161)</name>
    <dbReference type="NCBI Taxonomy" id="1328760"/>
    <lineage>
        <taxon>Eukaryota</taxon>
        <taxon>Fungi</taxon>
        <taxon>Dikarya</taxon>
        <taxon>Ascomycota</taxon>
        <taxon>Pezizomycotina</taxon>
        <taxon>Xylonomycetes</taxon>
        <taxon>Xylonales</taxon>
        <taxon>Xylonaceae</taxon>
        <taxon>Xylona</taxon>
    </lineage>
</organism>
<dbReference type="Pfam" id="PF07103">
    <property type="entry name" value="DUF1365"/>
    <property type="match status" value="1"/>
</dbReference>
<dbReference type="PANTHER" id="PTHR33973:SF4">
    <property type="entry name" value="OS07G0153300 PROTEIN"/>
    <property type="match status" value="1"/>
</dbReference>
<dbReference type="Proteomes" id="UP000076632">
    <property type="component" value="Unassembled WGS sequence"/>
</dbReference>
<evidence type="ECO:0000313" key="3">
    <source>
        <dbReference type="Proteomes" id="UP000076632"/>
    </source>
</evidence>
<reference evidence="2 3" key="1">
    <citation type="journal article" date="2016" name="Fungal Biol.">
        <title>The genome of Xylona heveae provides a window into fungal endophytism.</title>
        <authorList>
            <person name="Gazis R."/>
            <person name="Kuo A."/>
            <person name="Riley R."/>
            <person name="LaButti K."/>
            <person name="Lipzen A."/>
            <person name="Lin J."/>
            <person name="Amirebrahimi M."/>
            <person name="Hesse C.N."/>
            <person name="Spatafora J.W."/>
            <person name="Henrissat B."/>
            <person name="Hainaut M."/>
            <person name="Grigoriev I.V."/>
            <person name="Hibbett D.S."/>
        </authorList>
    </citation>
    <scope>NUCLEOTIDE SEQUENCE [LARGE SCALE GENOMIC DNA]</scope>
    <source>
        <strain evidence="2 3">TC161</strain>
    </source>
</reference>
<feature type="transmembrane region" description="Helical" evidence="1">
    <location>
        <begin position="151"/>
        <end position="174"/>
    </location>
</feature>
<keyword evidence="1" id="KW-0812">Transmembrane</keyword>
<dbReference type="OrthoDB" id="3340520at2759"/>
<dbReference type="GeneID" id="28898719"/>
<keyword evidence="1" id="KW-0472">Membrane</keyword>
<name>A0A164ZET0_XYLHT</name>
<dbReference type="InterPro" id="IPR010775">
    <property type="entry name" value="DUF1365"/>
</dbReference>